<dbReference type="EMBL" id="RZIJ01000017">
    <property type="protein sequence ID" value="RUQ67483.1"/>
    <property type="molecule type" value="Genomic_DNA"/>
</dbReference>
<accession>A0A3S0WT22</accession>
<dbReference type="InterPro" id="IPR009078">
    <property type="entry name" value="Ferritin-like_SF"/>
</dbReference>
<organism evidence="2 3">
    <name type="scientific">Azospirillum doebereinerae</name>
    <dbReference type="NCBI Taxonomy" id="92933"/>
    <lineage>
        <taxon>Bacteria</taxon>
        <taxon>Pseudomonadati</taxon>
        <taxon>Pseudomonadota</taxon>
        <taxon>Alphaproteobacteria</taxon>
        <taxon>Rhodospirillales</taxon>
        <taxon>Azospirillaceae</taxon>
        <taxon>Azospirillum</taxon>
    </lineage>
</organism>
<reference evidence="2 3" key="1">
    <citation type="submission" date="2018-12" db="EMBL/GenBank/DDBJ databases">
        <authorList>
            <person name="Yang Y."/>
        </authorList>
    </citation>
    <scope>NUCLEOTIDE SEQUENCE [LARGE SCALE GENOMIC DNA]</scope>
    <source>
        <strain evidence="2 3">GSF71</strain>
    </source>
</reference>
<feature type="region of interest" description="Disordered" evidence="1">
    <location>
        <begin position="259"/>
        <end position="292"/>
    </location>
</feature>
<dbReference type="PANTHER" id="PTHR42782">
    <property type="entry name" value="SI:CH73-314G15.3"/>
    <property type="match status" value="1"/>
</dbReference>
<dbReference type="InterPro" id="IPR011197">
    <property type="entry name" value="UCP012318"/>
</dbReference>
<name>A0A3S0WT22_9PROT</name>
<evidence type="ECO:0000313" key="3">
    <source>
        <dbReference type="Proteomes" id="UP000280346"/>
    </source>
</evidence>
<dbReference type="InterPro" id="IPR007402">
    <property type="entry name" value="DUF455"/>
</dbReference>
<feature type="compositionally biased region" description="Low complexity" evidence="1">
    <location>
        <begin position="273"/>
        <end position="283"/>
    </location>
</feature>
<dbReference type="InterPro" id="IPR012347">
    <property type="entry name" value="Ferritin-like"/>
</dbReference>
<gene>
    <name evidence="2" type="ORF">EJ913_19875</name>
</gene>
<dbReference type="PANTHER" id="PTHR42782:SF4">
    <property type="entry name" value="DUF455 DOMAIN-CONTAINING PROTEIN"/>
    <property type="match status" value="1"/>
</dbReference>
<keyword evidence="3" id="KW-1185">Reference proteome</keyword>
<sequence length="292" mass="32074">MVSNLGEAAVAVLTAAAPLDKVRLTREHAAAWRDGRLSPAVTVAPPDRPARPERPELKLPRDMPKRGRGGSAQNRIALLHALAHIELNAIDLAWDLVSRFAGAGLPKGFTDDWVQVADDEARHFVMLEERLNALGASYGDLPAHDGLWQAATETAHDLAARLAVVPMVLEARGLDVTPDTVRRLRDFGDGESADLLQTIHDEEIDHVAAGRRWFVHLCAQRGAEPVALWQELVGRHFRGGLKRPFNTVSRERAGFGPEFYEPITPEEAPARRAPTLHAPALHAPVDRPQETR</sequence>
<dbReference type="CDD" id="cd00657">
    <property type="entry name" value="Ferritin_like"/>
    <property type="match status" value="1"/>
</dbReference>
<comment type="caution">
    <text evidence="2">The sequence shown here is derived from an EMBL/GenBank/DDBJ whole genome shotgun (WGS) entry which is preliminary data.</text>
</comment>
<dbReference type="AlphaFoldDB" id="A0A3S0WT22"/>
<dbReference type="Pfam" id="PF04305">
    <property type="entry name" value="DUF455"/>
    <property type="match status" value="1"/>
</dbReference>
<protein>
    <submittedName>
        <fullName evidence="2">Ferritin-like domain-containing protein</fullName>
    </submittedName>
</protein>
<feature type="region of interest" description="Disordered" evidence="1">
    <location>
        <begin position="36"/>
        <end position="70"/>
    </location>
</feature>
<dbReference type="PIRSF" id="PIRSF012318">
    <property type="entry name" value="UCP012318"/>
    <property type="match status" value="1"/>
</dbReference>
<feature type="compositionally biased region" description="Basic and acidic residues" evidence="1">
    <location>
        <begin position="48"/>
        <end position="65"/>
    </location>
</feature>
<evidence type="ECO:0000313" key="2">
    <source>
        <dbReference type="EMBL" id="RUQ67483.1"/>
    </source>
</evidence>
<proteinExistence type="predicted"/>
<dbReference type="OrthoDB" id="9778629at2"/>
<dbReference type="Gene3D" id="1.20.1260.10">
    <property type="match status" value="1"/>
</dbReference>
<dbReference type="Proteomes" id="UP000280346">
    <property type="component" value="Unassembled WGS sequence"/>
</dbReference>
<dbReference type="SUPFAM" id="SSF47240">
    <property type="entry name" value="Ferritin-like"/>
    <property type="match status" value="1"/>
</dbReference>
<evidence type="ECO:0000256" key="1">
    <source>
        <dbReference type="SAM" id="MobiDB-lite"/>
    </source>
</evidence>
<dbReference type="RefSeq" id="WP_127001097.1">
    <property type="nucleotide sequence ID" value="NZ_JAKOAR010000018.1"/>
</dbReference>